<dbReference type="PROSITE" id="PS01124">
    <property type="entry name" value="HTH_ARAC_FAMILY_2"/>
    <property type="match status" value="1"/>
</dbReference>
<accession>A0ABS6CZ18</accession>
<proteinExistence type="predicted"/>
<evidence type="ECO:0000313" key="2">
    <source>
        <dbReference type="EMBL" id="MBU3874562.1"/>
    </source>
</evidence>
<keyword evidence="3" id="KW-1185">Reference proteome</keyword>
<sequence>MSLVIGDISNAVGYANQLHFSRAFKNIYGISPRA</sequence>
<reference evidence="2 3" key="1">
    <citation type="submission" date="2021-06" db="EMBL/GenBank/DDBJ databases">
        <title>Faecalicatena sp. nov. isolated from porcine feces.</title>
        <authorList>
            <person name="Oh B.S."/>
            <person name="Lee J.H."/>
        </authorList>
    </citation>
    <scope>NUCLEOTIDE SEQUENCE [LARGE SCALE GENOMIC DNA]</scope>
    <source>
        <strain evidence="2 3">AGMB00832</strain>
    </source>
</reference>
<dbReference type="Pfam" id="PF00165">
    <property type="entry name" value="HTH_AraC"/>
    <property type="match status" value="1"/>
</dbReference>
<protein>
    <submittedName>
        <fullName evidence="2">AraC family transcriptional regulator</fullName>
    </submittedName>
</protein>
<dbReference type="EMBL" id="JABACJ020000001">
    <property type="protein sequence ID" value="MBU3874562.1"/>
    <property type="molecule type" value="Genomic_DNA"/>
</dbReference>
<name>A0ABS6CZ18_9FIRM</name>
<dbReference type="InterPro" id="IPR018060">
    <property type="entry name" value="HTH_AraC"/>
</dbReference>
<dbReference type="Proteomes" id="UP000723714">
    <property type="component" value="Unassembled WGS sequence"/>
</dbReference>
<comment type="caution">
    <text evidence="2">The sequence shown here is derived from an EMBL/GenBank/DDBJ whole genome shotgun (WGS) entry which is preliminary data.</text>
</comment>
<gene>
    <name evidence="2" type="ORF">HGO97_001880</name>
</gene>
<feature type="domain" description="HTH araC/xylS-type" evidence="1">
    <location>
        <begin position="1"/>
        <end position="34"/>
    </location>
</feature>
<organism evidence="2 3">
    <name type="scientific">Faecalicatena faecalis</name>
    <dbReference type="NCBI Taxonomy" id="2726362"/>
    <lineage>
        <taxon>Bacteria</taxon>
        <taxon>Bacillati</taxon>
        <taxon>Bacillota</taxon>
        <taxon>Clostridia</taxon>
        <taxon>Lachnospirales</taxon>
        <taxon>Lachnospiraceae</taxon>
        <taxon>Faecalicatena</taxon>
    </lineage>
</organism>
<evidence type="ECO:0000313" key="3">
    <source>
        <dbReference type="Proteomes" id="UP000723714"/>
    </source>
</evidence>
<evidence type="ECO:0000259" key="1">
    <source>
        <dbReference type="PROSITE" id="PS01124"/>
    </source>
</evidence>